<keyword evidence="3" id="KW-0328">Glycosyltransferase</keyword>
<dbReference type="Pfam" id="PF00534">
    <property type="entry name" value="Glycos_transf_1"/>
    <property type="match status" value="1"/>
</dbReference>
<dbReference type="PANTHER" id="PTHR46401:SF2">
    <property type="entry name" value="GLYCOSYLTRANSFERASE WBBK-RELATED"/>
    <property type="match status" value="1"/>
</dbReference>
<reference evidence="3" key="2">
    <citation type="journal article" date="2021" name="Microbiome">
        <title>Successional dynamics and alternative stable states in a saline activated sludge microbial community over 9 years.</title>
        <authorList>
            <person name="Wang Y."/>
            <person name="Ye J."/>
            <person name="Ju F."/>
            <person name="Liu L."/>
            <person name="Boyd J.A."/>
            <person name="Deng Y."/>
            <person name="Parks D.H."/>
            <person name="Jiang X."/>
            <person name="Yin X."/>
            <person name="Woodcroft B.J."/>
            <person name="Tyson G.W."/>
            <person name="Hugenholtz P."/>
            <person name="Polz M.F."/>
            <person name="Zhang T."/>
        </authorList>
    </citation>
    <scope>NUCLEOTIDE SEQUENCE</scope>
    <source>
        <strain evidence="3">HKST-UBA12</strain>
    </source>
</reference>
<sequence>MHNSANNSRVITPEIKKVLSHKKCAVLTTQNTVCGIAEYSRDLYASVTNSFDQFYFVANSDVADRVRPDDQHVVRLWEYGEANFNRVAEWLEKEQIDILHIQQHLSHFPLSAVYNLIQTIDKQHTGLDMYLTFHTLFMGGNDVNIDVSALSKLKRIFVHKQSDFDYLQNKGLNNLQLFPLPYDIYPLHDRGKLQQQLGIDASSPIIVTHGIISEHKGLLETAEAVAELKREYPEILWLAVNALNINNVSSGGTLEKLQKLTGKLDIADNVRLFTDFLDAAELMMLIQSADIGLLAYTEVGESASAAVRKFLASGTPTIVTDIPMMNELDKEVMKIKSSNPGEISSGIKQLLDHKDKAEEITSAALARSQKYSWENMALGLLHTYS</sequence>
<gene>
    <name evidence="3" type="ORF">KC640_01830</name>
</gene>
<dbReference type="PANTHER" id="PTHR46401">
    <property type="entry name" value="GLYCOSYLTRANSFERASE WBBK-RELATED"/>
    <property type="match status" value="1"/>
</dbReference>
<dbReference type="AlphaFoldDB" id="A0A955KZJ0"/>
<keyword evidence="1 3" id="KW-0808">Transferase</keyword>
<protein>
    <submittedName>
        <fullName evidence="3">Glycosyltransferase</fullName>
        <ecNumber evidence="3">2.4.-.-</ecNumber>
    </submittedName>
</protein>
<dbReference type="Proteomes" id="UP000760819">
    <property type="component" value="Unassembled WGS sequence"/>
</dbReference>
<organism evidence="3 4">
    <name type="scientific">Candidatus Dojkabacteria bacterium</name>
    <dbReference type="NCBI Taxonomy" id="2099670"/>
    <lineage>
        <taxon>Bacteria</taxon>
        <taxon>Candidatus Dojkabacteria</taxon>
    </lineage>
</organism>
<feature type="domain" description="Glycosyl transferase family 1" evidence="2">
    <location>
        <begin position="190"/>
        <end position="364"/>
    </location>
</feature>
<dbReference type="EMBL" id="JAGQLI010000093">
    <property type="protein sequence ID" value="MCA9379143.1"/>
    <property type="molecule type" value="Genomic_DNA"/>
</dbReference>
<evidence type="ECO:0000313" key="4">
    <source>
        <dbReference type="Proteomes" id="UP000760819"/>
    </source>
</evidence>
<reference evidence="3" key="1">
    <citation type="submission" date="2020-04" db="EMBL/GenBank/DDBJ databases">
        <authorList>
            <person name="Zhang T."/>
        </authorList>
    </citation>
    <scope>NUCLEOTIDE SEQUENCE</scope>
    <source>
        <strain evidence="3">HKST-UBA12</strain>
    </source>
</reference>
<dbReference type="InterPro" id="IPR001296">
    <property type="entry name" value="Glyco_trans_1"/>
</dbReference>
<accession>A0A955KZJ0</accession>
<dbReference type="SUPFAM" id="SSF53756">
    <property type="entry name" value="UDP-Glycosyltransferase/glycogen phosphorylase"/>
    <property type="match status" value="1"/>
</dbReference>
<dbReference type="GO" id="GO:0016757">
    <property type="term" value="F:glycosyltransferase activity"/>
    <property type="evidence" value="ECO:0007669"/>
    <property type="project" value="UniProtKB-KW"/>
</dbReference>
<dbReference type="Gene3D" id="3.40.50.2000">
    <property type="entry name" value="Glycogen Phosphorylase B"/>
    <property type="match status" value="2"/>
</dbReference>
<proteinExistence type="predicted"/>
<dbReference type="GO" id="GO:0009103">
    <property type="term" value="P:lipopolysaccharide biosynthetic process"/>
    <property type="evidence" value="ECO:0007669"/>
    <property type="project" value="TreeGrafter"/>
</dbReference>
<name>A0A955KZJ0_9BACT</name>
<dbReference type="EC" id="2.4.-.-" evidence="3"/>
<evidence type="ECO:0000259" key="2">
    <source>
        <dbReference type="Pfam" id="PF00534"/>
    </source>
</evidence>
<comment type="caution">
    <text evidence="3">The sequence shown here is derived from an EMBL/GenBank/DDBJ whole genome shotgun (WGS) entry which is preliminary data.</text>
</comment>
<evidence type="ECO:0000256" key="1">
    <source>
        <dbReference type="ARBA" id="ARBA00022679"/>
    </source>
</evidence>
<evidence type="ECO:0000313" key="3">
    <source>
        <dbReference type="EMBL" id="MCA9379143.1"/>
    </source>
</evidence>